<evidence type="ECO:0000256" key="6">
    <source>
        <dbReference type="ARBA" id="ARBA00013482"/>
    </source>
</evidence>
<sequence>MASGYGFSGPNRCFTFWQDFLKCHNQADSRHQCDPQREDYLECLHPYKEETRMRIILDEAERQKKANAKSSDKVLDLNLLSPAKKEDS</sequence>
<comment type="subcellular location">
    <subcellularLocation>
        <location evidence="3">Mitochondrion inner membrane</location>
        <topology evidence="3">Peripheral membrane protein</topology>
    </subcellularLocation>
    <subcellularLocation>
        <location evidence="2">Mitochondrion intermembrane space</location>
    </subcellularLocation>
</comment>
<evidence type="ECO:0000256" key="12">
    <source>
        <dbReference type="ARBA" id="ARBA00023136"/>
    </source>
</evidence>
<evidence type="ECO:0000256" key="10">
    <source>
        <dbReference type="ARBA" id="ARBA00022982"/>
    </source>
</evidence>
<feature type="disulfide bond" evidence="16">
    <location>
        <begin position="23"/>
        <end position="33"/>
    </location>
</feature>
<reference evidence="17" key="1">
    <citation type="submission" date="2022-07" db="EMBL/GenBank/DDBJ databases">
        <title>Phylogenomic reconstructions and comparative analyses of Kickxellomycotina fungi.</title>
        <authorList>
            <person name="Reynolds N.K."/>
            <person name="Stajich J.E."/>
            <person name="Barry K."/>
            <person name="Grigoriev I.V."/>
            <person name="Crous P."/>
            <person name="Smith M.E."/>
        </authorList>
    </citation>
    <scope>NUCLEOTIDE SEQUENCE</scope>
    <source>
        <strain evidence="17">RSA 567</strain>
    </source>
</reference>
<dbReference type="GO" id="GO:0005758">
    <property type="term" value="C:mitochondrial intermembrane space"/>
    <property type="evidence" value="ECO:0007669"/>
    <property type="project" value="UniProtKB-SubCell"/>
</dbReference>
<evidence type="ECO:0000256" key="2">
    <source>
        <dbReference type="ARBA" id="ARBA00004569"/>
    </source>
</evidence>
<dbReference type="PANTHER" id="PTHR15224">
    <property type="entry name" value="NADH DEHYDROGENASE [UBIQUINONE] IRON-SULFUR PROTEIN 5"/>
    <property type="match status" value="1"/>
</dbReference>
<keyword evidence="11" id="KW-0496">Mitochondrion</keyword>
<keyword evidence="10" id="KW-0249">Electron transport</keyword>
<dbReference type="EMBL" id="JANBQB010000335">
    <property type="protein sequence ID" value="KAJ1977598.1"/>
    <property type="molecule type" value="Genomic_DNA"/>
</dbReference>
<evidence type="ECO:0000256" key="9">
    <source>
        <dbReference type="ARBA" id="ARBA00022792"/>
    </source>
</evidence>
<keyword evidence="12" id="KW-0472">Membrane</keyword>
<evidence type="ECO:0000313" key="17">
    <source>
        <dbReference type="EMBL" id="KAJ1977598.1"/>
    </source>
</evidence>
<keyword evidence="8" id="KW-0679">Respiratory chain</keyword>
<keyword evidence="13 16" id="KW-1015">Disulfide bond</keyword>
<evidence type="ECO:0000256" key="8">
    <source>
        <dbReference type="ARBA" id="ARBA00022660"/>
    </source>
</evidence>
<dbReference type="GO" id="GO:0032981">
    <property type="term" value="P:mitochondrial respiratory chain complex I assembly"/>
    <property type="evidence" value="ECO:0007669"/>
    <property type="project" value="TreeGrafter"/>
</dbReference>
<evidence type="ECO:0000256" key="7">
    <source>
        <dbReference type="ARBA" id="ARBA00022448"/>
    </source>
</evidence>
<proteinExistence type="inferred from homology"/>
<evidence type="ECO:0000256" key="4">
    <source>
        <dbReference type="ARBA" id="ARBA00007372"/>
    </source>
</evidence>
<evidence type="ECO:0000256" key="11">
    <source>
        <dbReference type="ARBA" id="ARBA00023128"/>
    </source>
</evidence>
<keyword evidence="7" id="KW-0813">Transport</keyword>
<name>A0A9W8B1Z8_9FUNG</name>
<dbReference type="CDD" id="cd24141">
    <property type="entry name" value="NDUFS5-like"/>
    <property type="match status" value="1"/>
</dbReference>
<comment type="similarity">
    <text evidence="4">Belongs to the complex I NDUFS5 subunit family.</text>
</comment>
<evidence type="ECO:0000256" key="13">
    <source>
        <dbReference type="ARBA" id="ARBA00023157"/>
    </source>
</evidence>
<dbReference type="OrthoDB" id="9992197at2759"/>
<evidence type="ECO:0000256" key="5">
    <source>
        <dbReference type="ARBA" id="ARBA00011261"/>
    </source>
</evidence>
<dbReference type="Proteomes" id="UP001151582">
    <property type="component" value="Unassembled WGS sequence"/>
</dbReference>
<keyword evidence="18" id="KW-1185">Reference proteome</keyword>
<organism evidence="17 18">
    <name type="scientific">Dimargaris verticillata</name>
    <dbReference type="NCBI Taxonomy" id="2761393"/>
    <lineage>
        <taxon>Eukaryota</taxon>
        <taxon>Fungi</taxon>
        <taxon>Fungi incertae sedis</taxon>
        <taxon>Zoopagomycota</taxon>
        <taxon>Kickxellomycotina</taxon>
        <taxon>Dimargaritomycetes</taxon>
        <taxon>Dimargaritales</taxon>
        <taxon>Dimargaritaceae</taxon>
        <taxon>Dimargaris</taxon>
    </lineage>
</organism>
<dbReference type="GO" id="GO:0005743">
    <property type="term" value="C:mitochondrial inner membrane"/>
    <property type="evidence" value="ECO:0007669"/>
    <property type="project" value="UniProtKB-SubCell"/>
</dbReference>
<comment type="caution">
    <text evidence="17">The sequence shown here is derived from an EMBL/GenBank/DDBJ whole genome shotgun (WGS) entry which is preliminary data.</text>
</comment>
<accession>A0A9W8B1Z8</accession>
<dbReference type="AlphaFoldDB" id="A0A9W8B1Z8"/>
<dbReference type="InterPro" id="IPR019342">
    <property type="entry name" value="NADH_UbQ_OxRdtase_FeS-su5"/>
</dbReference>
<evidence type="ECO:0000256" key="3">
    <source>
        <dbReference type="ARBA" id="ARBA00004637"/>
    </source>
</evidence>
<dbReference type="PANTHER" id="PTHR15224:SF1">
    <property type="entry name" value="NADH DEHYDROGENASE [UBIQUINONE] IRON-SULFUR PROTEIN 5"/>
    <property type="match status" value="1"/>
</dbReference>
<comment type="function">
    <text evidence="1">Accessory subunit of the mitochondrial membrane respiratory chain NADH dehydrogenase (Complex I), that is believed not to be involved in catalysis. Complex I functions in the transfer of electrons from NADH to the respiratory chain. The immediate electron acceptor for the enzyme is believed to be ubiquinone.</text>
</comment>
<evidence type="ECO:0000256" key="15">
    <source>
        <dbReference type="ARBA" id="ARBA00032739"/>
    </source>
</evidence>
<feature type="disulfide bond" evidence="16">
    <location>
        <begin position="13"/>
        <end position="43"/>
    </location>
</feature>
<gene>
    <name evidence="17" type="ORF">H4R34_003520</name>
</gene>
<evidence type="ECO:0000313" key="18">
    <source>
        <dbReference type="Proteomes" id="UP001151582"/>
    </source>
</evidence>
<protein>
    <recommendedName>
        <fullName evidence="6">NADH dehydrogenase [ubiquinone] iron-sulfur protein 5</fullName>
    </recommendedName>
    <alternativeName>
        <fullName evidence="14">Complex I-15 kDa</fullName>
    </alternativeName>
    <alternativeName>
        <fullName evidence="15">NADH-ubiquinone oxidoreductase 15 kDa subunit</fullName>
    </alternativeName>
</protein>
<evidence type="ECO:0000256" key="1">
    <source>
        <dbReference type="ARBA" id="ARBA00003195"/>
    </source>
</evidence>
<comment type="subunit">
    <text evidence="5">Mammalian complex I is composed of 45 different subunits. This is a component of the iron-sulfur (IP) fragment of the enzyme.</text>
</comment>
<evidence type="ECO:0000256" key="16">
    <source>
        <dbReference type="PIRSR" id="PIRSR619342-50"/>
    </source>
</evidence>
<evidence type="ECO:0000256" key="14">
    <source>
        <dbReference type="ARBA" id="ARBA00031222"/>
    </source>
</evidence>
<keyword evidence="9" id="KW-0999">Mitochondrion inner membrane</keyword>